<evidence type="ECO:0000313" key="2">
    <source>
        <dbReference type="Proteomes" id="UP000001072"/>
    </source>
</evidence>
<dbReference type="STRING" id="747676.F4RUU4"/>
<dbReference type="Proteomes" id="UP000001072">
    <property type="component" value="Unassembled WGS sequence"/>
</dbReference>
<evidence type="ECO:0000313" key="1">
    <source>
        <dbReference type="EMBL" id="EGG03863.1"/>
    </source>
</evidence>
<dbReference type="EMBL" id="GL883122">
    <property type="protein sequence ID" value="EGG03863.1"/>
    <property type="molecule type" value="Genomic_DNA"/>
</dbReference>
<dbReference type="AlphaFoldDB" id="F4RUU4"/>
<dbReference type="OrthoDB" id="186626at2759"/>
<dbReference type="KEGG" id="mlr:MELLADRAFT_89847"/>
<accession>F4RUU4</accession>
<gene>
    <name evidence="1" type="ORF">MELLADRAFT_89847</name>
</gene>
<dbReference type="RefSeq" id="XP_007412977.1">
    <property type="nucleotide sequence ID" value="XM_007412915.1"/>
</dbReference>
<dbReference type="SUPFAM" id="SSF56059">
    <property type="entry name" value="Glutathione synthetase ATP-binding domain-like"/>
    <property type="match status" value="1"/>
</dbReference>
<proteinExistence type="predicted"/>
<dbReference type="GeneID" id="18935347"/>
<protein>
    <recommendedName>
        <fullName evidence="3">ATP-grasp domain-containing protein</fullName>
    </recommendedName>
</protein>
<name>F4RUU4_MELLP</name>
<dbReference type="InParanoid" id="F4RUU4"/>
<keyword evidence="2" id="KW-1185">Reference proteome</keyword>
<dbReference type="eggNOG" id="ENOG502RZZG">
    <property type="taxonomic scope" value="Eukaryota"/>
</dbReference>
<dbReference type="VEuPathDB" id="FungiDB:MELLADRAFT_89847"/>
<organism evidence="2">
    <name type="scientific">Melampsora larici-populina (strain 98AG31 / pathotype 3-4-7)</name>
    <name type="common">Poplar leaf rust fungus</name>
    <dbReference type="NCBI Taxonomy" id="747676"/>
    <lineage>
        <taxon>Eukaryota</taxon>
        <taxon>Fungi</taxon>
        <taxon>Dikarya</taxon>
        <taxon>Basidiomycota</taxon>
        <taxon>Pucciniomycotina</taxon>
        <taxon>Pucciniomycetes</taxon>
        <taxon>Pucciniales</taxon>
        <taxon>Melampsoraceae</taxon>
        <taxon>Melampsora</taxon>
    </lineage>
</organism>
<dbReference type="Gene3D" id="3.40.50.20">
    <property type="match status" value="1"/>
</dbReference>
<evidence type="ECO:0008006" key="3">
    <source>
        <dbReference type="Google" id="ProtNLM"/>
    </source>
</evidence>
<sequence length="576" mass="67489">MNSAPTLGQCRLIALLLVVLSLLTAPFTFAFTLHHYLYFNGLYSIDTYRKFVKRQIFKDDKLEDQRTILITGSRGMKALSLAKAFRRLNPQHRVILADSKNWSITSPSRFSTSVTRHYFSPSIVKSPEEYKRFILDLIRSERVDHWIPCSFAFSTIIDCEIAEEVRNLPGVNCFCWTPLKEVAEELHEKDRFMPLCAEYRMDVPHCSQPLTSVNEAMSFLYPDPPSIYPVGSLSQSWVYILKPIQFAHASERTDLTLLPRQTEEETKRYLLHKFQTKTGDSCELDTNGRPKALYILQRFIKGPEYCTQASVYDNKIRSFVCCKGSDMVMRYEDVRRLPNHDKVSILAEKWTTTFLTRLKQCNFRYDGHFSIDFIYEESEGRLYPIECNPRVHTAVTLFRSVANALAESYLCDKHSEEIVRPSLNEPAHLWMAHSLPLSIFNTFPPLLQRWLGFLHPYLSEDYFKSCHDDRFDPITFSPKPEETPWFLFRSVMWQPTYLGNLGRSKISSVPNKLLTNGYSTATQLDPLWDPEYHPDDLFTWWIMGHVYWIWLLFYQAFIRNEPWNRVNVSTARIWEL</sequence>
<dbReference type="HOGENOM" id="CLU_026180_1_0_1"/>
<dbReference type="Gene3D" id="3.30.470.20">
    <property type="entry name" value="ATP-grasp fold, B domain"/>
    <property type="match status" value="1"/>
</dbReference>
<reference evidence="2" key="1">
    <citation type="journal article" date="2011" name="Proc. Natl. Acad. Sci. U.S.A.">
        <title>Obligate biotrophy features unraveled by the genomic analysis of rust fungi.</title>
        <authorList>
            <person name="Duplessis S."/>
            <person name="Cuomo C.A."/>
            <person name="Lin Y.-C."/>
            <person name="Aerts A."/>
            <person name="Tisserant E."/>
            <person name="Veneault-Fourrey C."/>
            <person name="Joly D.L."/>
            <person name="Hacquard S."/>
            <person name="Amselem J."/>
            <person name="Cantarel B.L."/>
            <person name="Chiu R."/>
            <person name="Coutinho P.M."/>
            <person name="Feau N."/>
            <person name="Field M."/>
            <person name="Frey P."/>
            <person name="Gelhaye E."/>
            <person name="Goldberg J."/>
            <person name="Grabherr M.G."/>
            <person name="Kodira C.D."/>
            <person name="Kohler A."/>
            <person name="Kuees U."/>
            <person name="Lindquist E.A."/>
            <person name="Lucas S.M."/>
            <person name="Mago R."/>
            <person name="Mauceli E."/>
            <person name="Morin E."/>
            <person name="Murat C."/>
            <person name="Pangilinan J.L."/>
            <person name="Park R."/>
            <person name="Pearson M."/>
            <person name="Quesneville H."/>
            <person name="Rouhier N."/>
            <person name="Sakthikumar S."/>
            <person name="Salamov A.A."/>
            <person name="Schmutz J."/>
            <person name="Selles B."/>
            <person name="Shapiro H."/>
            <person name="Tanguay P."/>
            <person name="Tuskan G.A."/>
            <person name="Henrissat B."/>
            <person name="Van de Peer Y."/>
            <person name="Rouze P."/>
            <person name="Ellis J.G."/>
            <person name="Dodds P.N."/>
            <person name="Schein J.E."/>
            <person name="Zhong S."/>
            <person name="Hamelin R.C."/>
            <person name="Grigoriev I.V."/>
            <person name="Szabo L.J."/>
            <person name="Martin F."/>
        </authorList>
    </citation>
    <scope>NUCLEOTIDE SEQUENCE [LARGE SCALE GENOMIC DNA]</scope>
    <source>
        <strain evidence="2">98AG31 / pathotype 3-4-7</strain>
    </source>
</reference>